<evidence type="ECO:0000313" key="2">
    <source>
        <dbReference type="Proteomes" id="UP000182114"/>
    </source>
</evidence>
<dbReference type="AlphaFoldDB" id="A0A1G7LLL1"/>
<protein>
    <submittedName>
        <fullName evidence="1">Uncharacterized protein</fullName>
    </submittedName>
</protein>
<dbReference type="Proteomes" id="UP000182114">
    <property type="component" value="Unassembled WGS sequence"/>
</dbReference>
<accession>A0A1G7LLL1</accession>
<reference evidence="2" key="1">
    <citation type="submission" date="2016-10" db="EMBL/GenBank/DDBJ databases">
        <authorList>
            <person name="Varghese N."/>
            <person name="Submissions S."/>
        </authorList>
    </citation>
    <scope>NUCLEOTIDE SEQUENCE [LARGE SCALE GENOMIC DNA]</scope>
    <source>
        <strain evidence="2">DSM 24729</strain>
    </source>
</reference>
<proteinExistence type="predicted"/>
<evidence type="ECO:0000313" key="1">
    <source>
        <dbReference type="EMBL" id="SDF50408.1"/>
    </source>
</evidence>
<dbReference type="EMBL" id="FNBD01000019">
    <property type="protein sequence ID" value="SDF50408.1"/>
    <property type="molecule type" value="Genomic_DNA"/>
</dbReference>
<name>A0A1G7LLL1_9FLAO</name>
<gene>
    <name evidence="1" type="ORF">SAMN04487992_11921</name>
</gene>
<sequence>MSYTVYLQKFENGDSASIPYDELEKVITRYGKIEMGHSELEFVSNVGEMFEDATFTGNLEDEISGICFNRPTLNDKFPLLVFDLLKIKNTCFFGTDMEFVNSRYEMTNHYPESLTENLPEEPKIISQAMENWLLK</sequence>
<dbReference type="RefSeq" id="WP_074539476.1">
    <property type="nucleotide sequence ID" value="NZ_FNBD01000019.1"/>
</dbReference>
<keyword evidence="2" id="KW-1185">Reference proteome</keyword>
<organism evidence="1 2">
    <name type="scientific">Cellulophaga baltica</name>
    <dbReference type="NCBI Taxonomy" id="76594"/>
    <lineage>
        <taxon>Bacteria</taxon>
        <taxon>Pseudomonadati</taxon>
        <taxon>Bacteroidota</taxon>
        <taxon>Flavobacteriia</taxon>
        <taxon>Flavobacteriales</taxon>
        <taxon>Flavobacteriaceae</taxon>
        <taxon>Cellulophaga</taxon>
    </lineage>
</organism>